<keyword evidence="2" id="KW-1185">Reference proteome</keyword>
<gene>
    <name evidence="1" type="ORF">D3Z33_14550</name>
</gene>
<accession>A0A845QYN5</accession>
<dbReference type="AlphaFoldDB" id="A0A845QYN5"/>
<dbReference type="Proteomes" id="UP000467132">
    <property type="component" value="Unassembled WGS sequence"/>
</dbReference>
<reference evidence="1 2" key="1">
    <citation type="submission" date="2018-08" db="EMBL/GenBank/DDBJ databases">
        <title>Murine metabolic-syndrome-specific gut microbial biobank.</title>
        <authorList>
            <person name="Liu C."/>
        </authorList>
    </citation>
    <scope>NUCLEOTIDE SEQUENCE [LARGE SCALE GENOMIC DNA]</scope>
    <source>
        <strain evidence="1 2">583</strain>
    </source>
</reference>
<proteinExistence type="predicted"/>
<dbReference type="NCBIfam" id="NF033831">
    <property type="entry name" value="sce7725_fam"/>
    <property type="match status" value="1"/>
</dbReference>
<protein>
    <recommendedName>
        <fullName evidence="3">Sce7725 family protein</fullName>
    </recommendedName>
</protein>
<evidence type="ECO:0000313" key="1">
    <source>
        <dbReference type="EMBL" id="NBI08077.1"/>
    </source>
</evidence>
<dbReference type="OrthoDB" id="8910160at2"/>
<organism evidence="1 2">
    <name type="scientific">Senegalia massiliensis</name>
    <dbReference type="NCBI Taxonomy" id="1720316"/>
    <lineage>
        <taxon>Bacteria</taxon>
        <taxon>Bacillati</taxon>
        <taxon>Bacillota</taxon>
        <taxon>Clostridia</taxon>
        <taxon>Eubacteriales</taxon>
        <taxon>Clostridiaceae</taxon>
        <taxon>Senegalia</taxon>
    </lineage>
</organism>
<dbReference type="RefSeq" id="WP_160198539.1">
    <property type="nucleotide sequence ID" value="NZ_QXXA01000019.1"/>
</dbReference>
<evidence type="ECO:0000313" key="2">
    <source>
        <dbReference type="Proteomes" id="UP000467132"/>
    </source>
</evidence>
<comment type="caution">
    <text evidence="1">The sequence shown here is derived from an EMBL/GenBank/DDBJ whole genome shotgun (WGS) entry which is preliminary data.</text>
</comment>
<name>A0A845QYN5_9CLOT</name>
<evidence type="ECO:0008006" key="3">
    <source>
        <dbReference type="Google" id="ProtNLM"/>
    </source>
</evidence>
<dbReference type="InterPro" id="IPR047727">
    <property type="entry name" value="Sce7725-like"/>
</dbReference>
<sequence>MYFPYLRGKQFELIALRNLSENYLISDKTIPIIEPVKLSSTLISTIQEFIKRKNNIGIVINPQVGAFQEDIEESKNDTLYDKYKELLNDENIIKTYIMNEDSEEEIPQIQINDKLDSIIVCINDIDYLETYEKYFCEDKPKYTLIKDESSFRRKIKDSRVISDDKFNKRARNIDYLKKEDEFFSDDHIYFKDDGYIGFSDFSVVGSEYKDTGFAPFAVAIHIHYFDDESNLRIRHFVSNSNEDIQDPAGKFGEALKKLIEWSNNRNIKETEGLKEFKRLYKESKYSGLGVVKKLSIMHHLELVNEYLETTN</sequence>
<dbReference type="EMBL" id="QXXA01000019">
    <property type="protein sequence ID" value="NBI08077.1"/>
    <property type="molecule type" value="Genomic_DNA"/>
</dbReference>